<dbReference type="EMBL" id="MT144592">
    <property type="protein sequence ID" value="QJH93841.1"/>
    <property type="molecule type" value="Genomic_DNA"/>
</dbReference>
<dbReference type="EMBL" id="MT144010">
    <property type="protein sequence ID" value="QJA46435.1"/>
    <property type="molecule type" value="Genomic_DNA"/>
</dbReference>
<dbReference type="AlphaFoldDB" id="A0A6H1ZGN7"/>
<protein>
    <submittedName>
        <fullName evidence="2">Uncharacterized protein</fullName>
    </submittedName>
</protein>
<feature type="region of interest" description="Disordered" evidence="1">
    <location>
        <begin position="36"/>
        <end position="82"/>
    </location>
</feature>
<accession>A0A6H1ZGN7</accession>
<name>A0A6H1ZGN7_9ZZZZ</name>
<feature type="compositionally biased region" description="Basic and acidic residues" evidence="1">
    <location>
        <begin position="72"/>
        <end position="82"/>
    </location>
</feature>
<evidence type="ECO:0000256" key="1">
    <source>
        <dbReference type="SAM" id="MobiDB-lite"/>
    </source>
</evidence>
<reference evidence="2" key="1">
    <citation type="submission" date="2020-03" db="EMBL/GenBank/DDBJ databases">
        <title>The deep terrestrial virosphere.</title>
        <authorList>
            <person name="Holmfeldt K."/>
            <person name="Nilsson E."/>
            <person name="Simone D."/>
            <person name="Lopez-Fernandez M."/>
            <person name="Wu X."/>
            <person name="de Brujin I."/>
            <person name="Lundin D."/>
            <person name="Andersson A."/>
            <person name="Bertilsson S."/>
            <person name="Dopson M."/>
        </authorList>
    </citation>
    <scope>NUCLEOTIDE SEQUENCE</scope>
    <source>
        <strain evidence="2">TM448A00411</strain>
        <strain evidence="3">TM448B00141</strain>
    </source>
</reference>
<evidence type="ECO:0000313" key="3">
    <source>
        <dbReference type="EMBL" id="QJH93841.1"/>
    </source>
</evidence>
<feature type="region of interest" description="Disordered" evidence="1">
    <location>
        <begin position="234"/>
        <end position="275"/>
    </location>
</feature>
<evidence type="ECO:0000313" key="2">
    <source>
        <dbReference type="EMBL" id="QJA46435.1"/>
    </source>
</evidence>
<sequence length="313" mass="34965">MKRFLVYLMQKLKCQRGEVGNDIDATAVADAVFTADIDDEGYTPPSDDEKGEPDDSDGGDNETIDDDEKTPDDDKKEPDPKLIELETKLADAQKEINRLGYALRKGEKKETGKEPPAFTKAQLLELYREHRDEPEVVFQIFEEMTKLGKADAVLSAEKSVDIKTKKTDMDNYIEKMYPDVKKEGTELYNAVQGTIEWAHLEGHPFAEHLAFSLLAVKNLPETIKKIKEEAKKEALKTSEDDLKKKTEEARKKKIVSSKPSTPGKPSESAKAVSLSADQMESLKRLVGSNPTKAQIARYAKMTGVKSETMHAEG</sequence>
<proteinExistence type="predicted"/>
<feature type="compositionally biased region" description="Basic and acidic residues" evidence="1">
    <location>
        <begin position="234"/>
        <end position="250"/>
    </location>
</feature>
<feature type="compositionally biased region" description="Acidic residues" evidence="1">
    <location>
        <begin position="49"/>
        <end position="71"/>
    </location>
</feature>
<gene>
    <name evidence="2" type="ORF">TM448A00411_0037</name>
    <name evidence="3" type="ORF">TM448B00141_0027</name>
</gene>
<organism evidence="2">
    <name type="scientific">viral metagenome</name>
    <dbReference type="NCBI Taxonomy" id="1070528"/>
    <lineage>
        <taxon>unclassified sequences</taxon>
        <taxon>metagenomes</taxon>
        <taxon>organismal metagenomes</taxon>
    </lineage>
</organism>